<evidence type="ECO:0000256" key="9">
    <source>
        <dbReference type="ARBA" id="ARBA00022833"/>
    </source>
</evidence>
<organism evidence="18 19">
    <name type="scientific">Ceratopteris richardii</name>
    <name type="common">Triangle waterfern</name>
    <dbReference type="NCBI Taxonomy" id="49495"/>
    <lineage>
        <taxon>Eukaryota</taxon>
        <taxon>Viridiplantae</taxon>
        <taxon>Streptophyta</taxon>
        <taxon>Embryophyta</taxon>
        <taxon>Tracheophyta</taxon>
        <taxon>Polypodiopsida</taxon>
        <taxon>Polypodiidae</taxon>
        <taxon>Polypodiales</taxon>
        <taxon>Pteridineae</taxon>
        <taxon>Pteridaceae</taxon>
        <taxon>Parkerioideae</taxon>
        <taxon>Ceratopteris</taxon>
    </lineage>
</organism>
<feature type="coiled-coil region" evidence="15">
    <location>
        <begin position="579"/>
        <end position="655"/>
    </location>
</feature>
<evidence type="ECO:0000256" key="16">
    <source>
        <dbReference type="SAM" id="MobiDB-lite"/>
    </source>
</evidence>
<comment type="catalytic activity">
    <reaction evidence="1 14">
        <text>S-ubiquitinyl-[E2 ubiquitin-conjugating enzyme]-L-cysteine + [acceptor protein]-L-lysine = [E2 ubiquitin-conjugating enzyme]-L-cysteine + N(6)-ubiquitinyl-[acceptor protein]-L-lysine.</text>
        <dbReference type="EC" id="2.3.2.27"/>
    </reaction>
</comment>
<evidence type="ECO:0000256" key="7">
    <source>
        <dbReference type="ARBA" id="ARBA00022771"/>
    </source>
</evidence>
<feature type="coiled-coil region" evidence="15">
    <location>
        <begin position="204"/>
        <end position="280"/>
    </location>
</feature>
<dbReference type="Proteomes" id="UP000825935">
    <property type="component" value="Chromosome 21"/>
</dbReference>
<dbReference type="EMBL" id="CM035426">
    <property type="protein sequence ID" value="KAH7315061.1"/>
    <property type="molecule type" value="Genomic_DNA"/>
</dbReference>
<feature type="domain" description="RING-type" evidence="17">
    <location>
        <begin position="825"/>
        <end position="863"/>
    </location>
</feature>
<feature type="region of interest" description="Disordered" evidence="16">
    <location>
        <begin position="1"/>
        <end position="34"/>
    </location>
</feature>
<dbReference type="PANTHER" id="PTHR23163">
    <property type="entry name" value="RING FINGER PROTEIN-RELATED"/>
    <property type="match status" value="1"/>
</dbReference>
<evidence type="ECO:0000313" key="18">
    <source>
        <dbReference type="EMBL" id="KAH7315061.1"/>
    </source>
</evidence>
<name>A0A8T2SA66_CERRI</name>
<dbReference type="PROSITE" id="PS50089">
    <property type="entry name" value="ZF_RING_2"/>
    <property type="match status" value="1"/>
</dbReference>
<dbReference type="GO" id="GO:0016567">
    <property type="term" value="P:protein ubiquitination"/>
    <property type="evidence" value="ECO:0007669"/>
    <property type="project" value="UniProtKB-UniRule"/>
</dbReference>
<dbReference type="FunFam" id="3.30.40.10:FF:000414">
    <property type="entry name" value="E3 ubiquitin protein ligase"/>
    <property type="match status" value="1"/>
</dbReference>
<evidence type="ECO:0000256" key="2">
    <source>
        <dbReference type="ARBA" id="ARBA00004123"/>
    </source>
</evidence>
<keyword evidence="8 14" id="KW-0833">Ubl conjugation pathway</keyword>
<keyword evidence="12 14" id="KW-0539">Nucleus</keyword>
<dbReference type="PROSITE" id="PS00518">
    <property type="entry name" value="ZF_RING_1"/>
    <property type="match status" value="1"/>
</dbReference>
<evidence type="ECO:0000256" key="1">
    <source>
        <dbReference type="ARBA" id="ARBA00000900"/>
    </source>
</evidence>
<dbReference type="GO" id="GO:0006950">
    <property type="term" value="P:response to stress"/>
    <property type="evidence" value="ECO:0007669"/>
    <property type="project" value="UniProtKB-ARBA"/>
</dbReference>
<dbReference type="InterPro" id="IPR013956">
    <property type="entry name" value="E3_ubiquit_lig_Bre1"/>
</dbReference>
<reference evidence="18" key="1">
    <citation type="submission" date="2021-08" db="EMBL/GenBank/DDBJ databases">
        <title>WGS assembly of Ceratopteris richardii.</title>
        <authorList>
            <person name="Marchant D.B."/>
            <person name="Chen G."/>
            <person name="Jenkins J."/>
            <person name="Shu S."/>
            <person name="Leebens-Mack J."/>
            <person name="Grimwood J."/>
            <person name="Schmutz J."/>
            <person name="Soltis P."/>
            <person name="Soltis D."/>
            <person name="Chen Z.-H."/>
        </authorList>
    </citation>
    <scope>NUCLEOTIDE SEQUENCE</scope>
    <source>
        <strain evidence="18">Whitten #5841</strain>
        <tissue evidence="18">Leaf</tissue>
    </source>
</reference>
<keyword evidence="10 14" id="KW-0156">Chromatin regulator</keyword>
<dbReference type="SMART" id="SM00184">
    <property type="entry name" value="RING"/>
    <property type="match status" value="1"/>
</dbReference>
<dbReference type="GO" id="GO:0033503">
    <property type="term" value="C:HULC complex"/>
    <property type="evidence" value="ECO:0007669"/>
    <property type="project" value="TreeGrafter"/>
</dbReference>
<evidence type="ECO:0000256" key="8">
    <source>
        <dbReference type="ARBA" id="ARBA00022786"/>
    </source>
</evidence>
<evidence type="ECO:0000256" key="14">
    <source>
        <dbReference type="RuleBase" id="RU365038"/>
    </source>
</evidence>
<comment type="similarity">
    <text evidence="4 14">Belongs to the BRE1 family.</text>
</comment>
<evidence type="ECO:0000256" key="5">
    <source>
        <dbReference type="ARBA" id="ARBA00022679"/>
    </source>
</evidence>
<dbReference type="EC" id="2.3.2.27" evidence="14"/>
<accession>A0A8T2SA66</accession>
<dbReference type="Pfam" id="PF00097">
    <property type="entry name" value="zf-C3HC4"/>
    <property type="match status" value="1"/>
</dbReference>
<dbReference type="OMA" id="VAVCLNT"/>
<dbReference type="GO" id="GO:0006325">
    <property type="term" value="P:chromatin organization"/>
    <property type="evidence" value="ECO:0007669"/>
    <property type="project" value="UniProtKB-KW"/>
</dbReference>
<evidence type="ECO:0000256" key="10">
    <source>
        <dbReference type="ARBA" id="ARBA00022853"/>
    </source>
</evidence>
<feature type="region of interest" description="Disordered" evidence="16">
    <location>
        <begin position="378"/>
        <end position="399"/>
    </location>
</feature>
<keyword evidence="19" id="KW-1185">Reference proteome</keyword>
<protein>
    <recommendedName>
        <fullName evidence="14">E3 ubiquitin protein ligase</fullName>
        <ecNumber evidence="14">2.3.2.27</ecNumber>
    </recommendedName>
</protein>
<dbReference type="Gene3D" id="3.30.40.10">
    <property type="entry name" value="Zinc/RING finger domain, C3HC4 (zinc finger)"/>
    <property type="match status" value="1"/>
</dbReference>
<gene>
    <name evidence="18" type="ORF">KP509_21G031900</name>
</gene>
<dbReference type="InterPro" id="IPR017907">
    <property type="entry name" value="Znf_RING_CS"/>
</dbReference>
<dbReference type="InterPro" id="IPR001841">
    <property type="entry name" value="Znf_RING"/>
</dbReference>
<evidence type="ECO:0000256" key="15">
    <source>
        <dbReference type="SAM" id="Coils"/>
    </source>
</evidence>
<dbReference type="PANTHER" id="PTHR23163:SF0">
    <property type="entry name" value="E3 UBIQUITIN-PROTEIN LIGASE BRE1"/>
    <property type="match status" value="1"/>
</dbReference>
<evidence type="ECO:0000259" key="17">
    <source>
        <dbReference type="PROSITE" id="PS50089"/>
    </source>
</evidence>
<keyword evidence="11 14" id="KW-0175">Coiled coil</keyword>
<keyword evidence="6 14" id="KW-0479">Metal-binding</keyword>
<keyword evidence="9 14" id="KW-0862">Zinc</keyword>
<keyword evidence="5 14" id="KW-0808">Transferase</keyword>
<dbReference type="OrthoDB" id="10266039at2759"/>
<evidence type="ECO:0000256" key="3">
    <source>
        <dbReference type="ARBA" id="ARBA00004906"/>
    </source>
</evidence>
<evidence type="ECO:0000256" key="13">
    <source>
        <dbReference type="PROSITE-ProRule" id="PRU00175"/>
    </source>
</evidence>
<comment type="subcellular location">
    <subcellularLocation>
        <location evidence="2 14">Nucleus</location>
    </subcellularLocation>
</comment>
<evidence type="ECO:0000256" key="6">
    <source>
        <dbReference type="ARBA" id="ARBA00022723"/>
    </source>
</evidence>
<dbReference type="AlphaFoldDB" id="A0A8T2SA66"/>
<feature type="coiled-coil region" evidence="15">
    <location>
        <begin position="501"/>
        <end position="528"/>
    </location>
</feature>
<dbReference type="InterPro" id="IPR013083">
    <property type="entry name" value="Znf_RING/FYVE/PHD"/>
</dbReference>
<evidence type="ECO:0000256" key="11">
    <source>
        <dbReference type="ARBA" id="ARBA00023054"/>
    </source>
</evidence>
<dbReference type="CDD" id="cd16499">
    <property type="entry name" value="RING-HC_Bre1-like"/>
    <property type="match status" value="1"/>
</dbReference>
<dbReference type="InterPro" id="IPR018957">
    <property type="entry name" value="Znf_C3HC4_RING-type"/>
</dbReference>
<evidence type="ECO:0000313" key="19">
    <source>
        <dbReference type="Proteomes" id="UP000825935"/>
    </source>
</evidence>
<keyword evidence="7 13" id="KW-0863">Zinc-finger</keyword>
<dbReference type="GO" id="GO:0005634">
    <property type="term" value="C:nucleus"/>
    <property type="evidence" value="ECO:0007669"/>
    <property type="project" value="UniProtKB-SubCell"/>
</dbReference>
<evidence type="ECO:0000256" key="12">
    <source>
        <dbReference type="ARBA" id="ARBA00023242"/>
    </source>
</evidence>
<sequence>MGSKEEPEKKRRHSNNIVSSPPRKQTLPPPEEKKQVDTVELQNENHRLAQQLDVQRNQIHDLELQFQGLKHKQVCFDESFASIQEAWEELVDNVEFLSVRANAANSRLKLLESSKYSEGSDLIESMDGSIPPEEFFLQILVHSIAIDNSRIRYDALSVEEALEQCQVPTLQLVENVVQAIEIQQMDNVKLLSSVKAATSAEDCRQQVESILEEMRTEIETLKSVMESLESRHNELASEITLCQDYHTRDQAEISRLKGEVEETLADLETSRRKLAALKNQKDCQAHISGSVSGTGETVSKESKELETALADAKDLALRRLDELKIVQQEKLSISEEILKMQESLNEENHITLSAPYVTLLEEAQRLKDELEQAQSSFYKKEEEQQHHLHSEKKAALKAESDESARKIEGVLESRISELESNLEQCSSDITALEARLETESLSSETKDEVAEYKVIVSTLHKEMRMMQQQLNQHKEAAMGSFSLRAEVQSLNAILDRKSKECNILAEKVANQSAEVNALKDEVRFLRESEQELKLILEMYGRESTDSREARELKQAECRAWAQVERLKMAFDEHTLESKVKEAIEAEAKSQQKLATAEAEIAELRQRIDASDRDAQDASEVLRMKSEEGDAYLTEIETIGQAYEDMQTQNQRLLQQISDRDDYNLKLIFEGFKAKQNQMSLMEEKQSLTSHLKHISSLSECCKQRATRLEEQVRLYSEQVAKAAEESRQLNNALEQSKNKLSDAETDLMASRASLEEARMELEKQRSQIMEAELELENERFERRRLQEELAILNIKASRLNLHTDNGPLIEKLEEELNEYKAILKCSVCHDRTKEVVITKCFHLFCNPCVQKSLDSRHRKCPGCGAVFGPNDVRTVYI</sequence>
<evidence type="ECO:0000256" key="4">
    <source>
        <dbReference type="ARBA" id="ARBA00005555"/>
    </source>
</evidence>
<dbReference type="SUPFAM" id="SSF57850">
    <property type="entry name" value="RING/U-box"/>
    <property type="match status" value="1"/>
</dbReference>
<comment type="caution">
    <text evidence="18">The sequence shown here is derived from an EMBL/GenBank/DDBJ whole genome shotgun (WGS) entry which is preliminary data.</text>
</comment>
<comment type="pathway">
    <text evidence="3 14">Protein modification; protein ubiquitination.</text>
</comment>
<feature type="coiled-coil region" evidence="15">
    <location>
        <begin position="705"/>
        <end position="802"/>
    </location>
</feature>
<dbReference type="GO" id="GO:0061630">
    <property type="term" value="F:ubiquitin protein ligase activity"/>
    <property type="evidence" value="ECO:0007669"/>
    <property type="project" value="UniProtKB-EC"/>
</dbReference>
<proteinExistence type="inferred from homology"/>
<dbReference type="GO" id="GO:0008270">
    <property type="term" value="F:zinc ion binding"/>
    <property type="evidence" value="ECO:0007669"/>
    <property type="project" value="UniProtKB-KW"/>
</dbReference>
<feature type="coiled-coil region" evidence="15">
    <location>
        <begin position="38"/>
        <end position="72"/>
    </location>
</feature>